<evidence type="ECO:0000256" key="1">
    <source>
        <dbReference type="SAM" id="MobiDB-lite"/>
    </source>
</evidence>
<evidence type="ECO:0000313" key="2">
    <source>
        <dbReference type="EMBL" id="PRX95600.1"/>
    </source>
</evidence>
<accession>A0A2T0PVZ4</accession>
<name>A0A2T0PVZ4_9ACTN</name>
<comment type="caution">
    <text evidence="2">The sequence shown here is derived from an EMBL/GenBank/DDBJ whole genome shotgun (WGS) entry which is preliminary data.</text>
</comment>
<evidence type="ECO:0000313" key="3">
    <source>
        <dbReference type="Proteomes" id="UP000237846"/>
    </source>
</evidence>
<dbReference type="RefSeq" id="WP_170141126.1">
    <property type="nucleotide sequence ID" value="NZ_PVZC01000009.1"/>
</dbReference>
<feature type="compositionally biased region" description="Pro residues" evidence="1">
    <location>
        <begin position="151"/>
        <end position="168"/>
    </location>
</feature>
<reference evidence="2 3" key="1">
    <citation type="submission" date="2018-03" db="EMBL/GenBank/DDBJ databases">
        <title>Genomic Encyclopedia of Archaeal and Bacterial Type Strains, Phase II (KMG-II): from individual species to whole genera.</title>
        <authorList>
            <person name="Goeker M."/>
        </authorList>
    </citation>
    <scope>NUCLEOTIDE SEQUENCE [LARGE SCALE GENOMIC DNA]</scope>
    <source>
        <strain evidence="2 3">DSM 45601</strain>
    </source>
</reference>
<protein>
    <submittedName>
        <fullName evidence="2">Uncharacterized protein</fullName>
    </submittedName>
</protein>
<feature type="region of interest" description="Disordered" evidence="1">
    <location>
        <begin position="150"/>
        <end position="177"/>
    </location>
</feature>
<dbReference type="Proteomes" id="UP000237846">
    <property type="component" value="Unassembled WGS sequence"/>
</dbReference>
<organism evidence="2 3">
    <name type="scientific">Allonocardiopsis opalescens</name>
    <dbReference type="NCBI Taxonomy" id="1144618"/>
    <lineage>
        <taxon>Bacteria</taxon>
        <taxon>Bacillati</taxon>
        <taxon>Actinomycetota</taxon>
        <taxon>Actinomycetes</taxon>
        <taxon>Streptosporangiales</taxon>
        <taxon>Allonocardiopsis</taxon>
    </lineage>
</organism>
<proteinExistence type="predicted"/>
<dbReference type="EMBL" id="PVZC01000009">
    <property type="protein sequence ID" value="PRX95600.1"/>
    <property type="molecule type" value="Genomic_DNA"/>
</dbReference>
<gene>
    <name evidence="2" type="ORF">CLV72_109209</name>
</gene>
<dbReference type="AlphaFoldDB" id="A0A2T0PVZ4"/>
<sequence length="203" mass="20678">MSSADDFLMGGGIPSAKFPTVGTTVSGAITMTPEVQQQRDLKTGALKTWDDGKPMQQLKVVLATSERDPEDPHDDGQRAVYVKGKMLAATRQAIRSAGAKGLEVGGVLSVTYTGDGEVPGRGMNPPKFYSVAYTPPAAASAADLLAVGTPAAPPAAPAPQAAPAPAPAAPVAQAAPDLSALTPEQIQQLLAAQAQQQAAKPPF</sequence>
<keyword evidence="3" id="KW-1185">Reference proteome</keyword>